<dbReference type="InterPro" id="IPR003593">
    <property type="entry name" value="AAA+_ATPase"/>
</dbReference>
<dbReference type="GO" id="GO:0140359">
    <property type="term" value="F:ABC-type transporter activity"/>
    <property type="evidence" value="ECO:0007669"/>
    <property type="project" value="InterPro"/>
</dbReference>
<protein>
    <submittedName>
        <fullName evidence="12">Sulfate/thiosulfate import ATP-binding protein CysA</fullName>
        <ecNumber evidence="12">3.6.3.25</ecNumber>
    </submittedName>
</protein>
<gene>
    <name evidence="12" type="primary">cysA_1</name>
    <name evidence="12" type="ORF">PSM7751_00243</name>
</gene>
<dbReference type="InterPro" id="IPR003439">
    <property type="entry name" value="ABC_transporter-like_ATP-bd"/>
</dbReference>
<dbReference type="SUPFAM" id="SSF50331">
    <property type="entry name" value="MOP-like"/>
    <property type="match status" value="1"/>
</dbReference>
<keyword evidence="6 12" id="KW-0067">ATP-binding</keyword>
<name>A0A1X6Y9I9_9RHOB</name>
<dbReference type="EC" id="3.6.3.25" evidence="12"/>
<dbReference type="EMBL" id="FWFN01000001">
    <property type="protein sequence ID" value="SLN12829.1"/>
    <property type="molecule type" value="Genomic_DNA"/>
</dbReference>
<keyword evidence="8" id="KW-0472">Membrane</keyword>
<dbReference type="InterPro" id="IPR004606">
    <property type="entry name" value="Mop_domain"/>
</dbReference>
<keyword evidence="3 9" id="KW-0500">Molybdenum</keyword>
<dbReference type="Pfam" id="PF00005">
    <property type="entry name" value="ABC_tran"/>
    <property type="match status" value="1"/>
</dbReference>
<keyword evidence="4" id="KW-0997">Cell inner membrane</keyword>
<sequence>MSLSVSLRHDFGGFSLDVDFRAPSGLTVLFGRSGSGKTSVIKAVAGLLHPDAGRIATADRVLFDSTTGRALPVHRRRIGYIFQEPRLFPHLTVRRNLTYGRRFGPRRRDRAEVDRVVEILGLGALLDRRPGALSGGEQSRVAIGRALLSAPEILLADEPLAALDEARKAEILPYFERLRDETDIPILYVSHSVEEVARLATTVVALEQGRVTRSGPAVEVFADPAFSPTGPRDAGALVEARILTHHADGLTEVQAGPARLHLPRMPGAPGDPLRLRIAAQDVMLARDAPQGLSALNILPGTVTAIREDAGPGVLISLTTPAGPILSAITRRSLSALRLAEGTPCHAIIKSVAIAQREGPRAG</sequence>
<evidence type="ECO:0000256" key="7">
    <source>
        <dbReference type="ARBA" id="ARBA00022967"/>
    </source>
</evidence>
<dbReference type="PANTHER" id="PTHR43514:SF4">
    <property type="entry name" value="ABC TRANSPORTER I FAMILY MEMBER 10"/>
    <property type="match status" value="1"/>
</dbReference>
<dbReference type="RefSeq" id="WP_085886168.1">
    <property type="nucleotide sequence ID" value="NZ_FWFN01000001.1"/>
</dbReference>
<reference evidence="13" key="1">
    <citation type="submission" date="2017-03" db="EMBL/GenBank/DDBJ databases">
        <authorList>
            <person name="Rodrigo-Torres L."/>
            <person name="Arahal R.D."/>
            <person name="Lucena T."/>
        </authorList>
    </citation>
    <scope>NUCLEOTIDE SEQUENCE [LARGE SCALE GENOMIC DNA]</scope>
    <source>
        <strain evidence="13">CECT 7751</strain>
    </source>
</reference>
<organism evidence="12 13">
    <name type="scientific">Pseudooceanicola marinus</name>
    <dbReference type="NCBI Taxonomy" id="396013"/>
    <lineage>
        <taxon>Bacteria</taxon>
        <taxon>Pseudomonadati</taxon>
        <taxon>Pseudomonadota</taxon>
        <taxon>Alphaproteobacteria</taxon>
        <taxon>Rhodobacterales</taxon>
        <taxon>Paracoccaceae</taxon>
        <taxon>Pseudooceanicola</taxon>
    </lineage>
</organism>
<evidence type="ECO:0000256" key="2">
    <source>
        <dbReference type="ARBA" id="ARBA00022475"/>
    </source>
</evidence>
<dbReference type="GO" id="GO:0016020">
    <property type="term" value="C:membrane"/>
    <property type="evidence" value="ECO:0007669"/>
    <property type="project" value="InterPro"/>
</dbReference>
<feature type="domain" description="ABC transporter" evidence="10">
    <location>
        <begin position="1"/>
        <end position="233"/>
    </location>
</feature>
<keyword evidence="12" id="KW-0378">Hydrolase</keyword>
<dbReference type="PROSITE" id="PS50893">
    <property type="entry name" value="ABC_TRANSPORTER_2"/>
    <property type="match status" value="1"/>
</dbReference>
<dbReference type="PROSITE" id="PS00211">
    <property type="entry name" value="ABC_TRANSPORTER_1"/>
    <property type="match status" value="1"/>
</dbReference>
<dbReference type="InterPro" id="IPR005116">
    <property type="entry name" value="Transp-assoc_OB_typ1"/>
</dbReference>
<keyword evidence="5" id="KW-0547">Nucleotide-binding</keyword>
<dbReference type="Gene3D" id="2.40.50.100">
    <property type="match status" value="1"/>
</dbReference>
<feature type="domain" description="Mop" evidence="11">
    <location>
        <begin position="291"/>
        <end position="357"/>
    </location>
</feature>
<dbReference type="Pfam" id="PF03459">
    <property type="entry name" value="TOBE"/>
    <property type="match status" value="1"/>
</dbReference>
<evidence type="ECO:0000313" key="13">
    <source>
        <dbReference type="Proteomes" id="UP000193963"/>
    </source>
</evidence>
<dbReference type="SMART" id="SM00382">
    <property type="entry name" value="AAA"/>
    <property type="match status" value="1"/>
</dbReference>
<evidence type="ECO:0000256" key="9">
    <source>
        <dbReference type="PROSITE-ProRule" id="PRU01213"/>
    </source>
</evidence>
<dbReference type="InterPro" id="IPR027417">
    <property type="entry name" value="P-loop_NTPase"/>
</dbReference>
<keyword evidence="2" id="KW-1003">Cell membrane</keyword>
<evidence type="ECO:0000256" key="3">
    <source>
        <dbReference type="ARBA" id="ARBA00022505"/>
    </source>
</evidence>
<evidence type="ECO:0000259" key="10">
    <source>
        <dbReference type="PROSITE" id="PS50893"/>
    </source>
</evidence>
<dbReference type="InterPro" id="IPR050334">
    <property type="entry name" value="Molybdenum_import_ModC"/>
</dbReference>
<dbReference type="PROSITE" id="PS51866">
    <property type="entry name" value="MOP"/>
    <property type="match status" value="1"/>
</dbReference>
<evidence type="ECO:0000256" key="4">
    <source>
        <dbReference type="ARBA" id="ARBA00022519"/>
    </source>
</evidence>
<dbReference type="GO" id="GO:0015098">
    <property type="term" value="F:molybdate ion transmembrane transporter activity"/>
    <property type="evidence" value="ECO:0007669"/>
    <property type="project" value="InterPro"/>
</dbReference>
<dbReference type="GO" id="GO:0016887">
    <property type="term" value="F:ATP hydrolysis activity"/>
    <property type="evidence" value="ECO:0007669"/>
    <property type="project" value="InterPro"/>
</dbReference>
<evidence type="ECO:0000313" key="12">
    <source>
        <dbReference type="EMBL" id="SLN12829.1"/>
    </source>
</evidence>
<evidence type="ECO:0000256" key="1">
    <source>
        <dbReference type="ARBA" id="ARBA00022448"/>
    </source>
</evidence>
<accession>A0A1X6Y9I9</accession>
<keyword evidence="1" id="KW-0813">Transport</keyword>
<dbReference type="PANTHER" id="PTHR43514">
    <property type="entry name" value="ABC TRANSPORTER I FAMILY MEMBER 10"/>
    <property type="match status" value="1"/>
</dbReference>
<evidence type="ECO:0000259" key="11">
    <source>
        <dbReference type="PROSITE" id="PS51866"/>
    </source>
</evidence>
<dbReference type="InterPro" id="IPR008995">
    <property type="entry name" value="Mo/tungstate-bd_C_term_dom"/>
</dbReference>
<evidence type="ECO:0000256" key="6">
    <source>
        <dbReference type="ARBA" id="ARBA00022840"/>
    </source>
</evidence>
<dbReference type="SUPFAM" id="SSF52540">
    <property type="entry name" value="P-loop containing nucleoside triphosphate hydrolases"/>
    <property type="match status" value="1"/>
</dbReference>
<dbReference type="Gene3D" id="3.40.50.300">
    <property type="entry name" value="P-loop containing nucleotide triphosphate hydrolases"/>
    <property type="match status" value="1"/>
</dbReference>
<dbReference type="NCBIfam" id="TIGR02142">
    <property type="entry name" value="modC_ABC"/>
    <property type="match status" value="1"/>
</dbReference>
<dbReference type="OrthoDB" id="9802264at2"/>
<dbReference type="GO" id="GO:0005524">
    <property type="term" value="F:ATP binding"/>
    <property type="evidence" value="ECO:0007669"/>
    <property type="project" value="UniProtKB-KW"/>
</dbReference>
<dbReference type="InterPro" id="IPR011868">
    <property type="entry name" value="ModC_ABC_ATP-bd"/>
</dbReference>
<dbReference type="InterPro" id="IPR017871">
    <property type="entry name" value="ABC_transporter-like_CS"/>
</dbReference>
<dbReference type="Proteomes" id="UP000193963">
    <property type="component" value="Unassembled WGS sequence"/>
</dbReference>
<dbReference type="AlphaFoldDB" id="A0A1X6Y9I9"/>
<evidence type="ECO:0000256" key="5">
    <source>
        <dbReference type="ARBA" id="ARBA00022741"/>
    </source>
</evidence>
<evidence type="ECO:0000256" key="8">
    <source>
        <dbReference type="ARBA" id="ARBA00023136"/>
    </source>
</evidence>
<keyword evidence="13" id="KW-1185">Reference proteome</keyword>
<keyword evidence="7" id="KW-1278">Translocase</keyword>
<proteinExistence type="predicted"/>